<feature type="domain" description="N-acetyltransferase" evidence="1">
    <location>
        <begin position="10"/>
        <end position="165"/>
    </location>
</feature>
<dbReference type="Pfam" id="PF00583">
    <property type="entry name" value="Acetyltransf_1"/>
    <property type="match status" value="1"/>
</dbReference>
<reference evidence="2 3" key="1">
    <citation type="journal article" date="2023" name="G3 (Bethesda)">
        <title>A chromosome-level genome assembly of Zasmidium syzygii isolated from banana leaves.</title>
        <authorList>
            <person name="van Westerhoven A.C."/>
            <person name="Mehrabi R."/>
            <person name="Talebi R."/>
            <person name="Steentjes M.B.F."/>
            <person name="Corcolon B."/>
            <person name="Chong P.A."/>
            <person name="Kema G.H.J."/>
            <person name="Seidl M.F."/>
        </authorList>
    </citation>
    <scope>NUCLEOTIDE SEQUENCE [LARGE SCALE GENOMIC DNA]</scope>
    <source>
        <strain evidence="2 3">P124</strain>
    </source>
</reference>
<dbReference type="InterPro" id="IPR052777">
    <property type="entry name" value="Acetyltransferase_Enz"/>
</dbReference>
<comment type="caution">
    <text evidence="2">The sequence shown here is derived from an EMBL/GenBank/DDBJ whole genome shotgun (WGS) entry which is preliminary data.</text>
</comment>
<proteinExistence type="predicted"/>
<evidence type="ECO:0000313" key="3">
    <source>
        <dbReference type="Proteomes" id="UP001305779"/>
    </source>
</evidence>
<protein>
    <recommendedName>
        <fullName evidence="1">N-acetyltransferase domain-containing protein</fullName>
    </recommendedName>
</protein>
<dbReference type="Gene3D" id="3.40.630.30">
    <property type="match status" value="1"/>
</dbReference>
<dbReference type="SUPFAM" id="SSF55729">
    <property type="entry name" value="Acyl-CoA N-acyltransferases (Nat)"/>
    <property type="match status" value="1"/>
</dbReference>
<accession>A0ABR0ECD8</accession>
<organism evidence="2 3">
    <name type="scientific">Zasmidium cellare</name>
    <name type="common">Wine cellar mold</name>
    <name type="synonym">Racodium cellare</name>
    <dbReference type="NCBI Taxonomy" id="395010"/>
    <lineage>
        <taxon>Eukaryota</taxon>
        <taxon>Fungi</taxon>
        <taxon>Dikarya</taxon>
        <taxon>Ascomycota</taxon>
        <taxon>Pezizomycotina</taxon>
        <taxon>Dothideomycetes</taxon>
        <taxon>Dothideomycetidae</taxon>
        <taxon>Mycosphaerellales</taxon>
        <taxon>Mycosphaerellaceae</taxon>
        <taxon>Zasmidium</taxon>
    </lineage>
</organism>
<dbReference type="PANTHER" id="PTHR43305">
    <property type="entry name" value="FAMILY N-ACETYLTRANSFERASE, PUTATIVE (AFU_ORTHOLOGUE AFUA_2G01380)-RELATED"/>
    <property type="match status" value="1"/>
</dbReference>
<evidence type="ECO:0000313" key="2">
    <source>
        <dbReference type="EMBL" id="KAK4498926.1"/>
    </source>
</evidence>
<dbReference type="PROSITE" id="PS51186">
    <property type="entry name" value="GNAT"/>
    <property type="match status" value="1"/>
</dbReference>
<dbReference type="InterPro" id="IPR016181">
    <property type="entry name" value="Acyl_CoA_acyltransferase"/>
</dbReference>
<dbReference type="PANTHER" id="PTHR43305:SF1">
    <property type="entry name" value="FAMILY N-ACETYLTRANSFERASE, PUTATIVE (AFU_ORTHOLOGUE AFUA_2G01380)-RELATED"/>
    <property type="match status" value="1"/>
</dbReference>
<dbReference type="CDD" id="cd04301">
    <property type="entry name" value="NAT_SF"/>
    <property type="match status" value="1"/>
</dbReference>
<keyword evidence="3" id="KW-1185">Reference proteome</keyword>
<dbReference type="EMBL" id="JAXOVC010000007">
    <property type="protein sequence ID" value="KAK4498926.1"/>
    <property type="molecule type" value="Genomic_DNA"/>
</dbReference>
<gene>
    <name evidence="2" type="ORF">PRZ48_009436</name>
</gene>
<evidence type="ECO:0000259" key="1">
    <source>
        <dbReference type="PROSITE" id="PS51186"/>
    </source>
</evidence>
<dbReference type="InterPro" id="IPR000182">
    <property type="entry name" value="GNAT_dom"/>
</dbReference>
<sequence>MATAQKDPITITKVLTPTDLQSTTTLFKAYAHSLGIDLTFQDFATEMAQMPGKYAPPHGTLLLAKDTNSKPIGCAGLRRFPSKPGHCEMKRLYVHPDGRGLGVGRKLAEAVVKEAKGLGYEAVLLDTLASMESAQKLYRSLGFVEVEAYYESPIAKTTFLRLDLKT</sequence>
<dbReference type="Proteomes" id="UP001305779">
    <property type="component" value="Unassembled WGS sequence"/>
</dbReference>
<name>A0ABR0ECD8_ZASCE</name>